<organism evidence="2 3">
    <name type="scientific">Rhynchophorus ferrugineus</name>
    <name type="common">Red palm weevil</name>
    <name type="synonym">Curculio ferrugineus</name>
    <dbReference type="NCBI Taxonomy" id="354439"/>
    <lineage>
        <taxon>Eukaryota</taxon>
        <taxon>Metazoa</taxon>
        <taxon>Ecdysozoa</taxon>
        <taxon>Arthropoda</taxon>
        <taxon>Hexapoda</taxon>
        <taxon>Insecta</taxon>
        <taxon>Pterygota</taxon>
        <taxon>Neoptera</taxon>
        <taxon>Endopterygota</taxon>
        <taxon>Coleoptera</taxon>
        <taxon>Polyphaga</taxon>
        <taxon>Cucujiformia</taxon>
        <taxon>Curculionidae</taxon>
        <taxon>Dryophthorinae</taxon>
        <taxon>Rhynchophorus</taxon>
    </lineage>
</organism>
<dbReference type="Proteomes" id="UP000625711">
    <property type="component" value="Unassembled WGS sequence"/>
</dbReference>
<dbReference type="OrthoDB" id="44061at2759"/>
<gene>
    <name evidence="2" type="ORF">GWI33_018799</name>
</gene>
<reference evidence="2" key="1">
    <citation type="submission" date="2020-08" db="EMBL/GenBank/DDBJ databases">
        <title>Genome sequencing and assembly of the red palm weevil Rhynchophorus ferrugineus.</title>
        <authorList>
            <person name="Dias G.B."/>
            <person name="Bergman C.M."/>
            <person name="Manee M."/>
        </authorList>
    </citation>
    <scope>NUCLEOTIDE SEQUENCE</scope>
    <source>
        <strain evidence="2">AA-2017</strain>
        <tissue evidence="2">Whole larva</tissue>
    </source>
</reference>
<dbReference type="EMBL" id="JAACXV010014353">
    <property type="protein sequence ID" value="KAF7268057.1"/>
    <property type="molecule type" value="Genomic_DNA"/>
</dbReference>
<evidence type="ECO:0000256" key="1">
    <source>
        <dbReference type="SAM" id="Phobius"/>
    </source>
</evidence>
<evidence type="ECO:0000313" key="2">
    <source>
        <dbReference type="EMBL" id="KAF7268057.1"/>
    </source>
</evidence>
<accession>A0A834HW92</accession>
<feature type="transmembrane region" description="Helical" evidence="1">
    <location>
        <begin position="73"/>
        <end position="91"/>
    </location>
</feature>
<proteinExistence type="predicted"/>
<keyword evidence="1" id="KW-0472">Membrane</keyword>
<dbReference type="AlphaFoldDB" id="A0A834HW92"/>
<sequence>MLLGLLKGILGIVGFHKLGRWGLEMLIDLPKPLDRYQERDLKHKTVCYDVAGWPVHPETGERTVRLLPMQTEFFLNIIFFLAYPLALVLKLCSFCCCIKNTADDETCYRQVNIIRCKSQVDPKNGPNMDIYQENDLREANDTNYVINCMKQSHISLEKLRNTFH</sequence>
<protein>
    <submittedName>
        <fullName evidence="2">Uncharacterized protein</fullName>
    </submittedName>
</protein>
<keyword evidence="1" id="KW-1133">Transmembrane helix</keyword>
<evidence type="ECO:0000313" key="3">
    <source>
        <dbReference type="Proteomes" id="UP000625711"/>
    </source>
</evidence>
<keyword evidence="1" id="KW-0812">Transmembrane</keyword>
<comment type="caution">
    <text evidence="2">The sequence shown here is derived from an EMBL/GenBank/DDBJ whole genome shotgun (WGS) entry which is preliminary data.</text>
</comment>
<name>A0A834HW92_RHYFE</name>
<keyword evidence="3" id="KW-1185">Reference proteome</keyword>